<dbReference type="GO" id="GO:0016887">
    <property type="term" value="F:ATP hydrolysis activity"/>
    <property type="evidence" value="ECO:0007669"/>
    <property type="project" value="TreeGrafter"/>
</dbReference>
<dbReference type="PANTHER" id="PTHR47962">
    <property type="entry name" value="ATP-DEPENDENT HELICASE LHR-RELATED-RELATED"/>
    <property type="match status" value="1"/>
</dbReference>
<dbReference type="InterPro" id="IPR027417">
    <property type="entry name" value="P-loop_NTPase"/>
</dbReference>
<dbReference type="SUPFAM" id="SSF56024">
    <property type="entry name" value="Phospholipase D/nuclease"/>
    <property type="match status" value="1"/>
</dbReference>
<evidence type="ECO:0000259" key="3">
    <source>
        <dbReference type="PROSITE" id="PS51194"/>
    </source>
</evidence>
<reference evidence="4 5" key="1">
    <citation type="submission" date="2016-10" db="EMBL/GenBank/DDBJ databases">
        <title>Complete Genome Sequence of Flavobacterium sp. PK15.</title>
        <authorList>
            <person name="Ekwe A."/>
            <person name="Kim S.B."/>
        </authorList>
    </citation>
    <scope>NUCLEOTIDE SEQUENCE [LARGE SCALE GENOMIC DNA]</scope>
    <source>
        <strain evidence="4 5">PK15</strain>
    </source>
</reference>
<dbReference type="GO" id="GO:0003677">
    <property type="term" value="F:DNA binding"/>
    <property type="evidence" value="ECO:0007669"/>
    <property type="project" value="InterPro"/>
</dbReference>
<evidence type="ECO:0000259" key="2">
    <source>
        <dbReference type="PROSITE" id="PS51192"/>
    </source>
</evidence>
<name>A0A1D9P950_9FLAO</name>
<accession>A0A1D9P950</accession>
<dbReference type="Proteomes" id="UP000178198">
    <property type="component" value="Chromosome"/>
</dbReference>
<dbReference type="InterPro" id="IPR052511">
    <property type="entry name" value="ATP-dep_Helicase"/>
</dbReference>
<dbReference type="InterPro" id="IPR025202">
    <property type="entry name" value="PLD-like_dom"/>
</dbReference>
<sequence length="1049" mass="120982">MNQGLYEELVTKLISYKINELDKDKFQVKKTTIDKAEASQLLSQHIGKTIKHAFTLIKGEDAIETQIEISNKIILFLKEELKKEEFEDDLIETEGKILKAVFSKVDSHFTDLDLHLSEITPYTRLIHSELFTGGNSGTTLESELRKEILSSDRIDLLVSFIKWKGIRILERELREFTERGGKLRVITTTYIGATDSKAVEFLASLENTEVKVSYNTGNERLHAKAYLFERNTGFHTAYIGSSNFSRSALTDGLEWNLKVTTKEVSHIIDKFKKTFEAYWQNTDFELYDQNIHSEKLVDALKQGGFSKENTFTTAYFDIKPYSYQNEILEKLEVERTVHNRYRNLLVAATGTGKTVISAFDYKKFKSNNKSSKLLFIAHRKEILEQSLSKFRGVLKHNDFGQLWVDGIEPTNNEHVFASIQTLKNRLKGIKLSPDYYDFIIIDEAHHQKAFSYRPILDYFKPKVLLGLTATPERMDNKNILEDFCNRIAAEIRLPEAMNKGLLCPFQYFGISDSIDLKNISWANGKYLASELTNVYTTNDVRVGEIINSLNKYTNDIHDVCAIGFCVSIKHAEYMTEKFNLAKLNAKYLTSDNNKEREIIRNEFKNKKINYLFVVDIFNEGIDIPEIDTVLFLRPTESLTIFLQQLGRGLRLLEGKECLTVLDFVGNSRPEYDFESKFRALIGKTTTSVQKEIEDDFPHLPLGCSIVLEKKAKETILENIRKATSLNVTQLINKIRGFSEQTKLPLTLNNFIELNHISIETIYSKKETWSRLCQRAGIIEDFNNINEKQIYSAISNKWLSTNSASYFNFILKLAKQGFDINISDFNINEKTMLLMLHYDIWQNAGGYKSLEESIRTIGKNKILVDEIIEVLEILIDKIDFKEIDIQLPYSQPLKLHARYTRDQILVAFRMSTFEKKSSNAIGVGVAENKELNTEILFIDLIKSEEDYSPTTLYNDFAISETLFHWQSQNQTRDDKGKGLTYINHKELGKNILLFIREKSKNEFGNTMGYVFIGEGNFKENEGSKPMSIKWELNEPIPNYLWKECAKMSID</sequence>
<dbReference type="InterPro" id="IPR006935">
    <property type="entry name" value="Helicase/UvrB_N"/>
</dbReference>
<keyword evidence="4" id="KW-0255">Endonuclease</keyword>
<evidence type="ECO:0000313" key="4">
    <source>
        <dbReference type="EMBL" id="AOZ99072.1"/>
    </source>
</evidence>
<dbReference type="Pfam" id="PF00271">
    <property type="entry name" value="Helicase_C"/>
    <property type="match status" value="1"/>
</dbReference>
<keyword evidence="4" id="KW-0378">Hydrolase</keyword>
<dbReference type="Pfam" id="PF04851">
    <property type="entry name" value="ResIII"/>
    <property type="match status" value="1"/>
</dbReference>
<dbReference type="Pfam" id="PF11907">
    <property type="entry name" value="DUF3427"/>
    <property type="match status" value="1"/>
</dbReference>
<feature type="domain" description="PLD phosphodiesterase" evidence="1">
    <location>
        <begin position="217"/>
        <end position="248"/>
    </location>
</feature>
<dbReference type="AlphaFoldDB" id="A0A1D9P950"/>
<dbReference type="SMART" id="SM00487">
    <property type="entry name" value="DEXDc"/>
    <property type="match status" value="1"/>
</dbReference>
<dbReference type="PROSITE" id="PS51192">
    <property type="entry name" value="HELICASE_ATP_BIND_1"/>
    <property type="match status" value="1"/>
</dbReference>
<dbReference type="OrthoDB" id="9759819at2"/>
<keyword evidence="5" id="KW-1185">Reference proteome</keyword>
<dbReference type="SUPFAM" id="SSF52540">
    <property type="entry name" value="P-loop containing nucleoside triphosphate hydrolases"/>
    <property type="match status" value="1"/>
</dbReference>
<dbReference type="RefSeq" id="WP_071184316.1">
    <property type="nucleotide sequence ID" value="NZ_CP017774.1"/>
</dbReference>
<keyword evidence="4" id="KW-0540">Nuclease</keyword>
<dbReference type="PROSITE" id="PS51194">
    <property type="entry name" value="HELICASE_CTER"/>
    <property type="match status" value="1"/>
</dbReference>
<dbReference type="CDD" id="cd18032">
    <property type="entry name" value="DEXHc_RE_I_III_res"/>
    <property type="match status" value="1"/>
</dbReference>
<dbReference type="SMART" id="SM00490">
    <property type="entry name" value="HELICc"/>
    <property type="match status" value="1"/>
</dbReference>
<dbReference type="REBASE" id="166438">
    <property type="entry name" value="FspPK15ORF6285P"/>
</dbReference>
<dbReference type="InterPro" id="IPR021835">
    <property type="entry name" value="DUF3427"/>
</dbReference>
<gene>
    <name evidence="4" type="ORF">BIW12_06285</name>
</gene>
<dbReference type="PANTHER" id="PTHR47962:SF7">
    <property type="entry name" value="MITOCHONDRIAL ATP-DEPENDENT HELICASE IRC3-RELATED"/>
    <property type="match status" value="1"/>
</dbReference>
<feature type="domain" description="Helicase ATP-binding" evidence="2">
    <location>
        <begin position="334"/>
        <end position="489"/>
    </location>
</feature>
<dbReference type="GO" id="GO:0004519">
    <property type="term" value="F:endonuclease activity"/>
    <property type="evidence" value="ECO:0007669"/>
    <property type="project" value="UniProtKB-KW"/>
</dbReference>
<dbReference type="CDD" id="cd18799">
    <property type="entry name" value="SF2_C_EcoAI-like"/>
    <property type="match status" value="1"/>
</dbReference>
<dbReference type="GO" id="GO:0005524">
    <property type="term" value="F:ATP binding"/>
    <property type="evidence" value="ECO:0007669"/>
    <property type="project" value="InterPro"/>
</dbReference>
<feature type="domain" description="Helicase C-terminal" evidence="3">
    <location>
        <begin position="548"/>
        <end position="700"/>
    </location>
</feature>
<evidence type="ECO:0000313" key="5">
    <source>
        <dbReference type="Proteomes" id="UP000178198"/>
    </source>
</evidence>
<dbReference type="EMBL" id="CP017774">
    <property type="protein sequence ID" value="AOZ99072.1"/>
    <property type="molecule type" value="Genomic_DNA"/>
</dbReference>
<organism evidence="4 5">
    <name type="scientific">Flavobacterium commune</name>
    <dbReference type="NCBI Taxonomy" id="1306519"/>
    <lineage>
        <taxon>Bacteria</taxon>
        <taxon>Pseudomonadati</taxon>
        <taxon>Bacteroidota</taxon>
        <taxon>Flavobacteriia</taxon>
        <taxon>Flavobacteriales</taxon>
        <taxon>Flavobacteriaceae</taxon>
        <taxon>Flavobacterium</taxon>
    </lineage>
</organism>
<dbReference type="InterPro" id="IPR001650">
    <property type="entry name" value="Helicase_C-like"/>
</dbReference>
<proteinExistence type="predicted"/>
<dbReference type="STRING" id="1306519.BIW12_06285"/>
<dbReference type="Gene3D" id="3.40.50.300">
    <property type="entry name" value="P-loop containing nucleotide triphosphate hydrolases"/>
    <property type="match status" value="2"/>
</dbReference>
<dbReference type="InterPro" id="IPR001736">
    <property type="entry name" value="PLipase_D/transphosphatidylase"/>
</dbReference>
<dbReference type="Gene3D" id="3.30.870.10">
    <property type="entry name" value="Endonuclease Chain A"/>
    <property type="match status" value="1"/>
</dbReference>
<protein>
    <submittedName>
        <fullName evidence="4">Restriction endonuclease subunit R</fullName>
    </submittedName>
</protein>
<dbReference type="Pfam" id="PF13091">
    <property type="entry name" value="PLDc_2"/>
    <property type="match status" value="1"/>
</dbReference>
<dbReference type="GO" id="GO:0006793">
    <property type="term" value="P:phosphorus metabolic process"/>
    <property type="evidence" value="ECO:0007669"/>
    <property type="project" value="UniProtKB-ARBA"/>
</dbReference>
<dbReference type="PROSITE" id="PS50035">
    <property type="entry name" value="PLD"/>
    <property type="match status" value="1"/>
</dbReference>
<dbReference type="KEGG" id="fcm:BIW12_06285"/>
<evidence type="ECO:0000259" key="1">
    <source>
        <dbReference type="PROSITE" id="PS50035"/>
    </source>
</evidence>
<dbReference type="InterPro" id="IPR014001">
    <property type="entry name" value="Helicase_ATP-bd"/>
</dbReference>
<dbReference type="CDD" id="cd09203">
    <property type="entry name" value="PLDc_N_DEXD_b1"/>
    <property type="match status" value="1"/>
</dbReference>